<keyword evidence="2" id="KW-0677">Repeat</keyword>
<feature type="compositionally biased region" description="Low complexity" evidence="3">
    <location>
        <begin position="160"/>
        <end position="176"/>
    </location>
</feature>
<evidence type="ECO:0000256" key="1">
    <source>
        <dbReference type="ARBA" id="ARBA00022723"/>
    </source>
</evidence>
<reference evidence="5 6" key="1">
    <citation type="journal article" date="2013" name="Genome Announc.">
        <title>Draft Genome Sequence for Caulobacter sp. Strain OR37, a Bacterium Tolerant to Heavy Metals.</title>
        <authorList>
            <person name="Utturkar S.M."/>
            <person name="Bollmann A."/>
            <person name="Brzoska R.M."/>
            <person name="Klingeman D.M."/>
            <person name="Epstein S.E."/>
            <person name="Palumbo A.V."/>
            <person name="Brown S.D."/>
        </authorList>
    </citation>
    <scope>NUCLEOTIDE SEQUENCE [LARGE SCALE GENOMIC DNA]</scope>
    <source>
        <strain evidence="5 6">OR37</strain>
    </source>
</reference>
<dbReference type="Proteomes" id="UP000013063">
    <property type="component" value="Unassembled WGS sequence"/>
</dbReference>
<organism evidence="5 6">
    <name type="scientific">Caulobacter vibrioides OR37</name>
    <dbReference type="NCBI Taxonomy" id="1292034"/>
    <lineage>
        <taxon>Bacteria</taxon>
        <taxon>Pseudomonadati</taxon>
        <taxon>Pseudomonadota</taxon>
        <taxon>Alphaproteobacteria</taxon>
        <taxon>Caulobacterales</taxon>
        <taxon>Caulobacteraceae</taxon>
        <taxon>Caulobacter</taxon>
    </lineage>
</organism>
<keyword evidence="6" id="KW-1185">Reference proteome</keyword>
<accession>R0D0Q3</accession>
<evidence type="ECO:0000313" key="5">
    <source>
        <dbReference type="EMBL" id="ENZ82211.1"/>
    </source>
</evidence>
<dbReference type="Gene3D" id="1.10.238.10">
    <property type="entry name" value="EF-hand"/>
    <property type="match status" value="2"/>
</dbReference>
<feature type="region of interest" description="Disordered" evidence="3">
    <location>
        <begin position="160"/>
        <end position="198"/>
    </location>
</feature>
<feature type="domain" description="EF-hand" evidence="4">
    <location>
        <begin position="229"/>
        <end position="264"/>
    </location>
</feature>
<dbReference type="PROSITE" id="PS00018">
    <property type="entry name" value="EF_HAND_1"/>
    <property type="match status" value="4"/>
</dbReference>
<proteinExistence type="predicted"/>
<sequence>MTVSNVGSSQNLDYWRQIQQSAFQGADTNGDGALSLSEFESIGQKVQGGANGAPPPPQGDGGFGARFGAEMLTALLSTQSASDLTNSVMKGGDANNDGQLSASEISSALSSNAPSGVLSGGADQMAKDIISALDTNGDGSLSASEIQTAITNAQKDVEGAATSGASSTTASAADGTVKAHHGHHHHHHKGGVESADKAAEAKVFSSLDTNGDGSISAAELAAANSSDSSASSTAANLIKAVDKNGDGSLSQSEFDRMLKQGKDASDPTTIAGLMAGGSNSAAGMMQKLLAQLDAAMTTTTASSTTTGASSATGVNTTA</sequence>
<dbReference type="InterPro" id="IPR002048">
    <property type="entry name" value="EF_hand_dom"/>
</dbReference>
<feature type="region of interest" description="Disordered" evidence="3">
    <location>
        <begin position="25"/>
        <end position="65"/>
    </location>
</feature>
<evidence type="ECO:0000259" key="4">
    <source>
        <dbReference type="PROSITE" id="PS50222"/>
    </source>
</evidence>
<name>R0D0Q3_CAUVI</name>
<dbReference type="GO" id="GO:0005509">
    <property type="term" value="F:calcium ion binding"/>
    <property type="evidence" value="ECO:0007669"/>
    <property type="project" value="InterPro"/>
</dbReference>
<keyword evidence="1" id="KW-0479">Metal-binding</keyword>
<dbReference type="AlphaFoldDB" id="R0D0Q3"/>
<dbReference type="RefSeq" id="WP_004618318.1">
    <property type="nucleotide sequence ID" value="NZ_APMP01000008.1"/>
</dbReference>
<evidence type="ECO:0000256" key="3">
    <source>
        <dbReference type="SAM" id="MobiDB-lite"/>
    </source>
</evidence>
<dbReference type="CDD" id="cd00051">
    <property type="entry name" value="EFh"/>
    <property type="match status" value="1"/>
</dbReference>
<protein>
    <recommendedName>
        <fullName evidence="4">EF-hand domain-containing protein</fullName>
    </recommendedName>
</protein>
<dbReference type="PROSITE" id="PS50222">
    <property type="entry name" value="EF_HAND_2"/>
    <property type="match status" value="2"/>
</dbReference>
<dbReference type="InterPro" id="IPR039647">
    <property type="entry name" value="EF_hand_pair_protein_CML-like"/>
</dbReference>
<dbReference type="Pfam" id="PF13499">
    <property type="entry name" value="EF-hand_7"/>
    <property type="match status" value="1"/>
</dbReference>
<feature type="compositionally biased region" description="Basic residues" evidence="3">
    <location>
        <begin position="178"/>
        <end position="189"/>
    </location>
</feature>
<dbReference type="PATRIC" id="fig|1292034.3.peg.1752"/>
<comment type="caution">
    <text evidence="5">The sequence shown here is derived from an EMBL/GenBank/DDBJ whole genome shotgun (WGS) entry which is preliminary data.</text>
</comment>
<dbReference type="STRING" id="1292034.OR37_01765"/>
<dbReference type="SUPFAM" id="SSF47473">
    <property type="entry name" value="EF-hand"/>
    <property type="match status" value="1"/>
</dbReference>
<dbReference type="InterPro" id="IPR018247">
    <property type="entry name" value="EF_Hand_1_Ca_BS"/>
</dbReference>
<dbReference type="Pfam" id="PF13202">
    <property type="entry name" value="EF-hand_5"/>
    <property type="match status" value="2"/>
</dbReference>
<gene>
    <name evidence="5" type="ORF">OR37_01765</name>
</gene>
<dbReference type="InterPro" id="IPR011992">
    <property type="entry name" value="EF-hand-dom_pair"/>
</dbReference>
<feature type="region of interest" description="Disordered" evidence="3">
    <location>
        <begin position="299"/>
        <end position="318"/>
    </location>
</feature>
<feature type="domain" description="EF-hand" evidence="4">
    <location>
        <begin position="121"/>
        <end position="156"/>
    </location>
</feature>
<dbReference type="PANTHER" id="PTHR10891">
    <property type="entry name" value="EF-HAND CALCIUM-BINDING DOMAIN CONTAINING PROTEIN"/>
    <property type="match status" value="1"/>
</dbReference>
<evidence type="ECO:0000313" key="6">
    <source>
        <dbReference type="Proteomes" id="UP000013063"/>
    </source>
</evidence>
<evidence type="ECO:0000256" key="2">
    <source>
        <dbReference type="ARBA" id="ARBA00022737"/>
    </source>
</evidence>
<dbReference type="EMBL" id="APMP01000008">
    <property type="protein sequence ID" value="ENZ82211.1"/>
    <property type="molecule type" value="Genomic_DNA"/>
</dbReference>
<dbReference type="SMART" id="SM00054">
    <property type="entry name" value="EFh"/>
    <property type="match status" value="5"/>
</dbReference>